<name>A0A6G0TC96_APHGL</name>
<gene>
    <name evidence="1" type="ORF">AGLY_012453</name>
</gene>
<dbReference type="AlphaFoldDB" id="A0A6G0TC96"/>
<accession>A0A6G0TC96</accession>
<reference evidence="1 2" key="1">
    <citation type="submission" date="2019-08" db="EMBL/GenBank/DDBJ databases">
        <title>The genome of the soybean aphid Biotype 1, its phylome, world population structure and adaptation to the North American continent.</title>
        <authorList>
            <person name="Giordano R."/>
            <person name="Donthu R.K."/>
            <person name="Hernandez A.G."/>
            <person name="Wright C.L."/>
            <person name="Zimin A.V."/>
        </authorList>
    </citation>
    <scope>NUCLEOTIDE SEQUENCE [LARGE SCALE GENOMIC DNA]</scope>
    <source>
        <tissue evidence="1">Whole aphids</tissue>
    </source>
</reference>
<dbReference type="EMBL" id="VYZN01000048">
    <property type="protein sequence ID" value="KAE9528878.1"/>
    <property type="molecule type" value="Genomic_DNA"/>
</dbReference>
<comment type="caution">
    <text evidence="1">The sequence shown here is derived from an EMBL/GenBank/DDBJ whole genome shotgun (WGS) entry which is preliminary data.</text>
</comment>
<organism evidence="1 2">
    <name type="scientific">Aphis glycines</name>
    <name type="common">Soybean aphid</name>
    <dbReference type="NCBI Taxonomy" id="307491"/>
    <lineage>
        <taxon>Eukaryota</taxon>
        <taxon>Metazoa</taxon>
        <taxon>Ecdysozoa</taxon>
        <taxon>Arthropoda</taxon>
        <taxon>Hexapoda</taxon>
        <taxon>Insecta</taxon>
        <taxon>Pterygota</taxon>
        <taxon>Neoptera</taxon>
        <taxon>Paraneoptera</taxon>
        <taxon>Hemiptera</taxon>
        <taxon>Sternorrhyncha</taxon>
        <taxon>Aphidomorpha</taxon>
        <taxon>Aphidoidea</taxon>
        <taxon>Aphididae</taxon>
        <taxon>Aphidini</taxon>
        <taxon>Aphis</taxon>
        <taxon>Aphis</taxon>
    </lineage>
</organism>
<sequence length="244" mass="29096">MTVQNIVKILILPQFFKQYLEHLMSIILVIYKNLVIFIKCLHSIKYVLKYTGHRVHQDFLTNIVTFVMELDQLYLRHNIQYSNLRADLKMYHSQNYSEYSLEILCLFCSKRLYIDSRVANPDKMGPDFIQIIENPLVPTNYNLYMSYLSKQLLLAVLPIVVRQYSSLIYQLESKSPSYWASLRVSKLRRTAHIINAMFTEKIKPTYCNIIKNKMKYILVFYNQLNPDNYRFILLLFLVQQPDKP</sequence>
<dbReference type="Proteomes" id="UP000475862">
    <property type="component" value="Unassembled WGS sequence"/>
</dbReference>
<proteinExistence type="predicted"/>
<evidence type="ECO:0000313" key="2">
    <source>
        <dbReference type="Proteomes" id="UP000475862"/>
    </source>
</evidence>
<evidence type="ECO:0000313" key="1">
    <source>
        <dbReference type="EMBL" id="KAE9528878.1"/>
    </source>
</evidence>
<keyword evidence="2" id="KW-1185">Reference proteome</keyword>
<protein>
    <submittedName>
        <fullName evidence="1">Uncharacterized protein</fullName>
    </submittedName>
</protein>